<dbReference type="AlphaFoldDB" id="A0A8D0HEV1"/>
<reference evidence="2" key="2">
    <citation type="submission" date="2025-09" db="UniProtKB">
        <authorList>
            <consortium name="Ensembl"/>
        </authorList>
    </citation>
    <scope>IDENTIFICATION</scope>
</reference>
<accession>A0A8D0HEV1</accession>
<evidence type="ECO:0000256" key="1">
    <source>
        <dbReference type="SAM" id="MobiDB-lite"/>
    </source>
</evidence>
<evidence type="ECO:0000313" key="3">
    <source>
        <dbReference type="Proteomes" id="UP000694392"/>
    </source>
</evidence>
<sequence length="118" mass="13153">MTKGAWSRRTRTWSPPESAMGKSKAKGQKQKNVFHIANKKNLKPKNKAKPVTTSLKKINFVNEEKVSMVNKAFTEVQKEVKLLSKNISSEPPKAQMFSKPLESEPANVDAATSLLSQL</sequence>
<feature type="region of interest" description="Disordered" evidence="1">
    <location>
        <begin position="87"/>
        <end position="118"/>
    </location>
</feature>
<dbReference type="GeneTree" id="ENSGT00390000015564"/>
<dbReference type="GO" id="GO:0005654">
    <property type="term" value="C:nucleoplasm"/>
    <property type="evidence" value="ECO:0007669"/>
    <property type="project" value="Ensembl"/>
</dbReference>
<dbReference type="Ensembl" id="ENSSPUT00000019500.1">
    <property type="protein sequence ID" value="ENSSPUP00000018309.1"/>
    <property type="gene ID" value="ENSSPUG00000014142.1"/>
</dbReference>
<dbReference type="GO" id="GO:0005730">
    <property type="term" value="C:nucleolus"/>
    <property type="evidence" value="ECO:0007669"/>
    <property type="project" value="Ensembl"/>
</dbReference>
<protein>
    <submittedName>
        <fullName evidence="2">Ribosomal biosis factor</fullName>
    </submittedName>
</protein>
<dbReference type="PANTHER" id="PTHR35544">
    <property type="entry name" value="RIBOSOMAL BIOGENESIS FACTOR"/>
    <property type="match status" value="1"/>
</dbReference>
<name>A0A8D0HEV1_SPHPU</name>
<reference evidence="2" key="1">
    <citation type="submission" date="2025-08" db="UniProtKB">
        <authorList>
            <consortium name="Ensembl"/>
        </authorList>
    </citation>
    <scope>IDENTIFICATION</scope>
</reference>
<proteinExistence type="predicted"/>
<dbReference type="OMA" id="FQVANRH"/>
<feature type="region of interest" description="Disordered" evidence="1">
    <location>
        <begin position="1"/>
        <end position="31"/>
    </location>
</feature>
<evidence type="ECO:0000313" key="2">
    <source>
        <dbReference type="Ensembl" id="ENSSPUP00000018309.1"/>
    </source>
</evidence>
<keyword evidence="3" id="KW-1185">Reference proteome</keyword>
<organism evidence="2 3">
    <name type="scientific">Sphenodon punctatus</name>
    <name type="common">Tuatara</name>
    <name type="synonym">Hatteria punctata</name>
    <dbReference type="NCBI Taxonomy" id="8508"/>
    <lineage>
        <taxon>Eukaryota</taxon>
        <taxon>Metazoa</taxon>
        <taxon>Chordata</taxon>
        <taxon>Craniata</taxon>
        <taxon>Vertebrata</taxon>
        <taxon>Euteleostomi</taxon>
        <taxon>Lepidosauria</taxon>
        <taxon>Sphenodontia</taxon>
        <taxon>Sphenodontidae</taxon>
        <taxon>Sphenodon</taxon>
    </lineage>
</organism>
<dbReference type="InterPro" id="IPR031389">
    <property type="entry name" value="RBIS"/>
</dbReference>
<gene>
    <name evidence="2" type="primary">RBIS</name>
</gene>
<dbReference type="PANTHER" id="PTHR35544:SF4">
    <property type="entry name" value="RIBOSOMAL BIOGENESIS FACTOR"/>
    <property type="match status" value="1"/>
</dbReference>
<dbReference type="GO" id="GO:0042254">
    <property type="term" value="P:ribosome biogenesis"/>
    <property type="evidence" value="ECO:0007669"/>
    <property type="project" value="Ensembl"/>
</dbReference>
<dbReference type="Proteomes" id="UP000694392">
    <property type="component" value="Unplaced"/>
</dbReference>
<dbReference type="Pfam" id="PF15679">
    <property type="entry name" value="DUF4665"/>
    <property type="match status" value="1"/>
</dbReference>
<dbReference type="GO" id="GO:0005829">
    <property type="term" value="C:cytosol"/>
    <property type="evidence" value="ECO:0007669"/>
    <property type="project" value="Ensembl"/>
</dbReference>
<feature type="compositionally biased region" description="Basic residues" evidence="1">
    <location>
        <begin position="1"/>
        <end position="11"/>
    </location>
</feature>